<reference evidence="3 4" key="1">
    <citation type="submission" date="2020-08" db="EMBL/GenBank/DDBJ databases">
        <title>Genomic Encyclopedia of Type Strains, Phase IV (KMG-IV): sequencing the most valuable type-strain genomes for metagenomic binning, comparative biology and taxonomic classification.</title>
        <authorList>
            <person name="Goeker M."/>
        </authorList>
    </citation>
    <scope>NUCLEOTIDE SEQUENCE [LARGE SCALE GENOMIC DNA]</scope>
    <source>
        <strain evidence="3 4">DSM 26944</strain>
    </source>
</reference>
<sequence>MAQDNSTNGIFSMTTIVRTACLASAVTLLSFPLQAKEPGHAKAAVVTPVLKTDKTITGGKLTLPQGDVEVAVSQYEIAPGATLPIHKHPYPRYAYVFSGKLRVSNKDTGKSSTFKAGDFIVESINQWHSGTNIGSKPLKLLVIDQVRKGENNVIMKK</sequence>
<evidence type="ECO:0000259" key="2">
    <source>
        <dbReference type="Pfam" id="PF07883"/>
    </source>
</evidence>
<feature type="domain" description="Cupin type-2" evidence="2">
    <location>
        <begin position="75"/>
        <end position="143"/>
    </location>
</feature>
<keyword evidence="1" id="KW-0732">Signal</keyword>
<dbReference type="GO" id="GO:0051213">
    <property type="term" value="F:dioxygenase activity"/>
    <property type="evidence" value="ECO:0007669"/>
    <property type="project" value="UniProtKB-KW"/>
</dbReference>
<comment type="caution">
    <text evidence="3">The sequence shown here is derived from an EMBL/GenBank/DDBJ whole genome shotgun (WGS) entry which is preliminary data.</text>
</comment>
<dbReference type="AlphaFoldDB" id="A0A7W9EMQ4"/>
<organism evidence="3 4">
    <name type="scientific">Brucella daejeonensis</name>
    <dbReference type="NCBI Taxonomy" id="659015"/>
    <lineage>
        <taxon>Bacteria</taxon>
        <taxon>Pseudomonadati</taxon>
        <taxon>Pseudomonadota</taxon>
        <taxon>Alphaproteobacteria</taxon>
        <taxon>Hyphomicrobiales</taxon>
        <taxon>Brucellaceae</taxon>
        <taxon>Brucella/Ochrobactrum group</taxon>
        <taxon>Brucella</taxon>
    </lineage>
</organism>
<protein>
    <submittedName>
        <fullName evidence="3">Quercetin dioxygenase-like cupin family protein</fullName>
    </submittedName>
</protein>
<evidence type="ECO:0000313" key="4">
    <source>
        <dbReference type="Proteomes" id="UP000555546"/>
    </source>
</evidence>
<accession>A0A7W9EMQ4</accession>
<gene>
    <name evidence="3" type="ORF">FHS76_002178</name>
</gene>
<feature type="signal peptide" evidence="1">
    <location>
        <begin position="1"/>
        <end position="35"/>
    </location>
</feature>
<evidence type="ECO:0000256" key="1">
    <source>
        <dbReference type="SAM" id="SignalP"/>
    </source>
</evidence>
<evidence type="ECO:0000313" key="3">
    <source>
        <dbReference type="EMBL" id="MBB5702300.1"/>
    </source>
</evidence>
<feature type="chain" id="PRO_5030719631" evidence="1">
    <location>
        <begin position="36"/>
        <end position="157"/>
    </location>
</feature>
<dbReference type="InterPro" id="IPR014710">
    <property type="entry name" value="RmlC-like_jellyroll"/>
</dbReference>
<keyword evidence="3" id="KW-0223">Dioxygenase</keyword>
<dbReference type="Pfam" id="PF07883">
    <property type="entry name" value="Cupin_2"/>
    <property type="match status" value="1"/>
</dbReference>
<dbReference type="RefSeq" id="WP_235992640.1">
    <property type="nucleotide sequence ID" value="NZ_JACIJG010000007.1"/>
</dbReference>
<dbReference type="InterPro" id="IPR013096">
    <property type="entry name" value="Cupin_2"/>
</dbReference>
<dbReference type="EMBL" id="JACIJG010000007">
    <property type="protein sequence ID" value="MBB5702300.1"/>
    <property type="molecule type" value="Genomic_DNA"/>
</dbReference>
<dbReference type="SUPFAM" id="SSF51182">
    <property type="entry name" value="RmlC-like cupins"/>
    <property type="match status" value="1"/>
</dbReference>
<keyword evidence="3" id="KW-0560">Oxidoreductase</keyword>
<dbReference type="InterPro" id="IPR011051">
    <property type="entry name" value="RmlC_Cupin_sf"/>
</dbReference>
<keyword evidence="4" id="KW-1185">Reference proteome</keyword>
<proteinExistence type="predicted"/>
<name>A0A7W9EMQ4_9HYPH</name>
<dbReference type="CDD" id="cd02236">
    <property type="entry name" value="cupin_CV2614-like"/>
    <property type="match status" value="1"/>
</dbReference>
<dbReference type="Gene3D" id="2.60.120.10">
    <property type="entry name" value="Jelly Rolls"/>
    <property type="match status" value="1"/>
</dbReference>
<dbReference type="Proteomes" id="UP000555546">
    <property type="component" value="Unassembled WGS sequence"/>
</dbReference>